<evidence type="ECO:0000313" key="2">
    <source>
        <dbReference type="Proteomes" id="UP000017246"/>
    </source>
</evidence>
<reference evidence="1" key="1">
    <citation type="journal article" date="2013" name="Nature">
        <title>The genomes of four tapeworm species reveal adaptations to parasitism.</title>
        <authorList>
            <person name="Tsai I.J."/>
            <person name="Zarowiecki M."/>
            <person name="Holroyd N."/>
            <person name="Garciarrubio A."/>
            <person name="Sanchez-Flores A."/>
            <person name="Brooks K.L."/>
            <person name="Tracey A."/>
            <person name="Bobes R.J."/>
            <person name="Fragoso G."/>
            <person name="Sciutto E."/>
            <person name="Aslett M."/>
            <person name="Beasley H."/>
            <person name="Bennett H.M."/>
            <person name="Cai J."/>
            <person name="Camicia F."/>
            <person name="Clark R."/>
            <person name="Cucher M."/>
            <person name="De Silva N."/>
            <person name="Day T.A."/>
            <person name="Deplazes P."/>
            <person name="Estrada K."/>
            <person name="Fernandez C."/>
            <person name="Holland P.W."/>
            <person name="Hou J."/>
            <person name="Hu S."/>
            <person name="Huckvale T."/>
            <person name="Hung S.S."/>
            <person name="Kamenetzky L."/>
            <person name="Keane J.A."/>
            <person name="Kiss F."/>
            <person name="Koziol U."/>
            <person name="Lambert O."/>
            <person name="Liu K."/>
            <person name="Luo X."/>
            <person name="Luo Y."/>
            <person name="Macchiaroli N."/>
            <person name="Nichol S."/>
            <person name="Paps J."/>
            <person name="Parkinson J."/>
            <person name="Pouchkina-Stantcheva N."/>
            <person name="Riddiford N."/>
            <person name="Rosenzvit M."/>
            <person name="Salinas G."/>
            <person name="Wasmuth J.D."/>
            <person name="Zamanian M."/>
            <person name="Zheng Y."/>
            <person name="Cai X."/>
            <person name="Soberon X."/>
            <person name="Olson P.D."/>
            <person name="Laclette J.P."/>
            <person name="Brehm K."/>
            <person name="Berriman M."/>
            <person name="Garciarrubio A."/>
            <person name="Bobes R.J."/>
            <person name="Fragoso G."/>
            <person name="Sanchez-Flores A."/>
            <person name="Estrada K."/>
            <person name="Cevallos M.A."/>
            <person name="Morett E."/>
            <person name="Gonzalez V."/>
            <person name="Portillo T."/>
            <person name="Ochoa-Leyva A."/>
            <person name="Jose M.V."/>
            <person name="Sciutto E."/>
            <person name="Landa A."/>
            <person name="Jimenez L."/>
            <person name="Valdes V."/>
            <person name="Carrero J.C."/>
            <person name="Larralde C."/>
            <person name="Morales-Montor J."/>
            <person name="Limon-Lason J."/>
            <person name="Soberon X."/>
            <person name="Laclette J.P."/>
        </authorList>
    </citation>
    <scope>NUCLEOTIDE SEQUENCE [LARGE SCALE GENOMIC DNA]</scope>
</reference>
<proteinExistence type="predicted"/>
<sequence length="81" mass="9367">MQRNMYIPRYPLQCIYLLDSLLHNCLFLHLLMTAQFHVRQSGQFLTIRCVNACSRCCCRLVTIFKGCVRGSINSQLATRIA</sequence>
<dbReference type="Proteomes" id="UP000017246">
    <property type="component" value="Unassembled WGS sequence"/>
</dbReference>
<name>A0A068Y932_ECHMU</name>
<dbReference type="EMBL" id="LN902845">
    <property type="protein sequence ID" value="CUT99081.1"/>
    <property type="molecule type" value="Genomic_DNA"/>
</dbReference>
<reference evidence="1" key="2">
    <citation type="submission" date="2015-11" db="EMBL/GenBank/DDBJ databases">
        <authorList>
            <person name="Zhang Y."/>
            <person name="Guo Z."/>
        </authorList>
    </citation>
    <scope>NUCLEOTIDE SEQUENCE</scope>
</reference>
<evidence type="ECO:0000313" key="1">
    <source>
        <dbReference type="EMBL" id="CUT99081.1"/>
    </source>
</evidence>
<organism evidence="1 2">
    <name type="scientific">Echinococcus multilocularis</name>
    <name type="common">Fox tapeworm</name>
    <dbReference type="NCBI Taxonomy" id="6211"/>
    <lineage>
        <taxon>Eukaryota</taxon>
        <taxon>Metazoa</taxon>
        <taxon>Spiralia</taxon>
        <taxon>Lophotrochozoa</taxon>
        <taxon>Platyhelminthes</taxon>
        <taxon>Cestoda</taxon>
        <taxon>Eucestoda</taxon>
        <taxon>Cyclophyllidea</taxon>
        <taxon>Taeniidae</taxon>
        <taxon>Echinococcus</taxon>
    </lineage>
</organism>
<accession>A0A068Y932</accession>
<keyword evidence="2" id="KW-1185">Reference proteome</keyword>
<protein>
    <submittedName>
        <fullName evidence="1">Expressed protein</fullName>
    </submittedName>
</protein>
<dbReference type="AlphaFoldDB" id="A0A068Y932"/>